<dbReference type="Pfam" id="PF00593">
    <property type="entry name" value="TonB_dep_Rec_b-barrel"/>
    <property type="match status" value="1"/>
</dbReference>
<keyword evidence="9" id="KW-0798">TonB box</keyword>
<feature type="domain" description="TonB-dependent receptor-like beta-barrel" evidence="13">
    <location>
        <begin position="348"/>
        <end position="780"/>
    </location>
</feature>
<dbReference type="PANTHER" id="PTHR32552">
    <property type="entry name" value="FERRICHROME IRON RECEPTOR-RELATED"/>
    <property type="match status" value="1"/>
</dbReference>
<evidence type="ECO:0000313" key="14">
    <source>
        <dbReference type="EMBL" id="OCX70372.1"/>
    </source>
</evidence>
<keyword evidence="3" id="KW-1134">Transmembrane beta strand</keyword>
<keyword evidence="15" id="KW-1185">Reference proteome</keyword>
<evidence type="ECO:0000256" key="3">
    <source>
        <dbReference type="ARBA" id="ARBA00022452"/>
    </source>
</evidence>
<dbReference type="GO" id="GO:0015344">
    <property type="term" value="F:siderophore uptake transmembrane transporter activity"/>
    <property type="evidence" value="ECO:0007669"/>
    <property type="project" value="TreeGrafter"/>
</dbReference>
<sequence>MQHFKRNRLWHALATAGFIFGAPYATLASATAGTVPSIEVGEVSANASSTKQVSTTSSSFSDRVLKDKQKFHSSQSVASLGKKELNLFSPQSSGVQALSQLPGINISGYAANSGTARNTISMRGVKVGWNSVPGDLETNGITAMFDGIPLNSLIQGTGWHSPEVPLGALLSGVNVIYGPGNPRNRWYDSLGGTINFIPIQPGRHPYGKASVSYGSDDAIVASAAAATGEIDGWSAVIGTAYARSNSFRVGLDNWPTRANQVFMKVRKDFTGGRWSVGAYWQRNDEFRPNMIPVTPVAGVTTQGLNIAGAPLYSQQTSGFYSDLPMSVWFKNNLVENYLAYSKLHMKLADNLHLNDLFWYRHGQLRHHRVNLSYSGNYTSSGAPFAGLEYYIPNSNTFGDKLALDLKLPYNRVSFGGYVINSVTNNQGDPSAVPLSYIMNENFGVGSATYNNTYVAAFIQDRITPIRHFSIVPGLQWVQYYTQYSNYGPFNAAQYAAQYGAEYPNSPLVQDVNNYSLTNLYNGTSYGFNTSPDVSKTFRRLAPSLGLNYEFLPGVTIYGNVAITYKAPSGGAYNSSVLTDLNELKPIKSNDFAIGFRMLKHHFMGLRKIYADVNFYHDHLSHETEAVTLASNPLVTTFGYGAATLNGVNFSLKGDVNRVLSGFFNLGFTHEYWTTYNYYPNGDTSLVENYAGLPVSNTPVWNATLGLKYRNYFHYGVLSSVLWDQYYGHQYLWDNNTGVPSNQSWGAYNVLNLNETFRTMALNHVIPGVKMVKVSAQIANLLGRKYNSTAYISSGGYFNSATGGYIIANPGAPRTFFLTVSATF</sequence>
<dbReference type="InterPro" id="IPR039426">
    <property type="entry name" value="TonB-dep_rcpt-like"/>
</dbReference>
<keyword evidence="11" id="KW-0998">Cell outer membrane</keyword>
<organism evidence="14 15">
    <name type="scientific">Acidithiobacillus thiooxidans</name>
    <name type="common">Thiobacillus thiooxidans</name>
    <dbReference type="NCBI Taxonomy" id="930"/>
    <lineage>
        <taxon>Bacteria</taxon>
        <taxon>Pseudomonadati</taxon>
        <taxon>Pseudomonadota</taxon>
        <taxon>Acidithiobacillia</taxon>
        <taxon>Acidithiobacillales</taxon>
        <taxon>Acidithiobacillaceae</taxon>
        <taxon>Acidithiobacillus</taxon>
    </lineage>
</organism>
<dbReference type="AlphaFoldDB" id="A0A1C2I2X5"/>
<reference evidence="14" key="1">
    <citation type="journal article" date="2016" name="Int. J. Mol. Sci.">
        <title>Comparative genomics of the extreme acidophile Acidithiobacillus thiooxidans reveals intraspecific divergence and niche adaptation.</title>
        <authorList>
            <person name="Zhang X."/>
            <person name="Feng X."/>
            <person name="Tao J."/>
            <person name="Ma L."/>
            <person name="Xiao Y."/>
            <person name="Liang Y."/>
            <person name="Liu X."/>
            <person name="Yin H."/>
        </authorList>
    </citation>
    <scope>NUCLEOTIDE SEQUENCE [LARGE SCALE GENOMIC DNA]</scope>
    <source>
        <strain evidence="14">DXS-W</strain>
    </source>
</reference>
<evidence type="ECO:0000256" key="9">
    <source>
        <dbReference type="ARBA" id="ARBA00023077"/>
    </source>
</evidence>
<keyword evidence="5" id="KW-0812">Transmembrane</keyword>
<keyword evidence="2" id="KW-0813">Transport</keyword>
<gene>
    <name evidence="14" type="ORF">A6M23_14115</name>
</gene>
<dbReference type="InterPro" id="IPR037066">
    <property type="entry name" value="Plug_dom_sf"/>
</dbReference>
<keyword evidence="4" id="KW-0410">Iron transport</keyword>
<keyword evidence="7" id="KW-0408">Iron</keyword>
<proteinExistence type="predicted"/>
<evidence type="ECO:0000256" key="7">
    <source>
        <dbReference type="ARBA" id="ARBA00023004"/>
    </source>
</evidence>
<evidence type="ECO:0000259" key="13">
    <source>
        <dbReference type="Pfam" id="PF00593"/>
    </source>
</evidence>
<keyword evidence="6 12" id="KW-0732">Signal</keyword>
<dbReference type="Gene3D" id="2.170.130.10">
    <property type="entry name" value="TonB-dependent receptor, plug domain"/>
    <property type="match status" value="1"/>
</dbReference>
<dbReference type="OrthoDB" id="5297155at2"/>
<comment type="caution">
    <text evidence="14">The sequence shown here is derived from an EMBL/GenBank/DDBJ whole genome shotgun (WGS) entry which is preliminary data.</text>
</comment>
<evidence type="ECO:0000256" key="4">
    <source>
        <dbReference type="ARBA" id="ARBA00022496"/>
    </source>
</evidence>
<evidence type="ECO:0000256" key="5">
    <source>
        <dbReference type="ARBA" id="ARBA00022692"/>
    </source>
</evidence>
<evidence type="ECO:0000256" key="2">
    <source>
        <dbReference type="ARBA" id="ARBA00022448"/>
    </source>
</evidence>
<name>A0A1C2I2X5_ACITH</name>
<keyword evidence="10" id="KW-0472">Membrane</keyword>
<keyword evidence="8" id="KW-0406">Ion transport</keyword>
<comment type="subcellular location">
    <subcellularLocation>
        <location evidence="1">Cell outer membrane</location>
        <topology evidence="1">Multi-pass membrane protein</topology>
    </subcellularLocation>
</comment>
<evidence type="ECO:0000256" key="8">
    <source>
        <dbReference type="ARBA" id="ARBA00023065"/>
    </source>
</evidence>
<evidence type="ECO:0000313" key="15">
    <source>
        <dbReference type="Proteomes" id="UP000095008"/>
    </source>
</evidence>
<dbReference type="SUPFAM" id="SSF56935">
    <property type="entry name" value="Porins"/>
    <property type="match status" value="1"/>
</dbReference>
<dbReference type="Proteomes" id="UP000095008">
    <property type="component" value="Unassembled WGS sequence"/>
</dbReference>
<dbReference type="PANTHER" id="PTHR32552:SF68">
    <property type="entry name" value="FERRICHROME OUTER MEMBRANE TRANSPORTER_PHAGE RECEPTOR"/>
    <property type="match status" value="1"/>
</dbReference>
<evidence type="ECO:0000256" key="12">
    <source>
        <dbReference type="SAM" id="SignalP"/>
    </source>
</evidence>
<dbReference type="InterPro" id="IPR000531">
    <property type="entry name" value="Beta-barrel_TonB"/>
</dbReference>
<dbReference type="EMBL" id="LWRY01000167">
    <property type="protein sequence ID" value="OCX70372.1"/>
    <property type="molecule type" value="Genomic_DNA"/>
</dbReference>
<protein>
    <recommendedName>
        <fullName evidence="13">TonB-dependent receptor-like beta-barrel domain-containing protein</fullName>
    </recommendedName>
</protein>
<evidence type="ECO:0000256" key="10">
    <source>
        <dbReference type="ARBA" id="ARBA00023136"/>
    </source>
</evidence>
<feature type="signal peptide" evidence="12">
    <location>
        <begin position="1"/>
        <end position="27"/>
    </location>
</feature>
<dbReference type="InterPro" id="IPR036942">
    <property type="entry name" value="Beta-barrel_TonB_sf"/>
</dbReference>
<accession>A0A1C2I2X5</accession>
<evidence type="ECO:0000256" key="1">
    <source>
        <dbReference type="ARBA" id="ARBA00004571"/>
    </source>
</evidence>
<dbReference type="RefSeq" id="WP_065974802.1">
    <property type="nucleotide sequence ID" value="NZ_LWRY01000167.1"/>
</dbReference>
<evidence type="ECO:0000256" key="6">
    <source>
        <dbReference type="ARBA" id="ARBA00022729"/>
    </source>
</evidence>
<dbReference type="GO" id="GO:0009279">
    <property type="term" value="C:cell outer membrane"/>
    <property type="evidence" value="ECO:0007669"/>
    <property type="project" value="UniProtKB-SubCell"/>
</dbReference>
<dbReference type="Gene3D" id="2.40.170.20">
    <property type="entry name" value="TonB-dependent receptor, beta-barrel domain"/>
    <property type="match status" value="1"/>
</dbReference>
<feature type="chain" id="PRO_5008663347" description="TonB-dependent receptor-like beta-barrel domain-containing protein" evidence="12">
    <location>
        <begin position="28"/>
        <end position="823"/>
    </location>
</feature>
<evidence type="ECO:0000256" key="11">
    <source>
        <dbReference type="ARBA" id="ARBA00023237"/>
    </source>
</evidence>